<proteinExistence type="predicted"/>
<organism evidence="1 2">
    <name type="scientific">Ceratodon purpureus</name>
    <name type="common">Fire moss</name>
    <name type="synonym">Dicranum purpureum</name>
    <dbReference type="NCBI Taxonomy" id="3225"/>
    <lineage>
        <taxon>Eukaryota</taxon>
        <taxon>Viridiplantae</taxon>
        <taxon>Streptophyta</taxon>
        <taxon>Embryophyta</taxon>
        <taxon>Bryophyta</taxon>
        <taxon>Bryophytina</taxon>
        <taxon>Bryopsida</taxon>
        <taxon>Dicranidae</taxon>
        <taxon>Pseudoditrichales</taxon>
        <taxon>Ditrichaceae</taxon>
        <taxon>Ceratodon</taxon>
    </lineage>
</organism>
<evidence type="ECO:0000313" key="1">
    <source>
        <dbReference type="EMBL" id="KAG0573870.1"/>
    </source>
</evidence>
<gene>
    <name evidence="1" type="ORF">KC19_VG216900</name>
</gene>
<dbReference type="AlphaFoldDB" id="A0A8T0HS86"/>
<sequence>MCFMTARMADIGTDEPSNSDRPNLEFVASIGLFVCLGFKSLHFANPMCGGSFLVSVAVVTPGRELFYENTSKIVLDLQNGSYKDINTHSKLGKCLWNTALVKCIEARFLFPV</sequence>
<keyword evidence="2" id="KW-1185">Reference proteome</keyword>
<reference evidence="1" key="1">
    <citation type="submission" date="2020-06" db="EMBL/GenBank/DDBJ databases">
        <title>WGS assembly of Ceratodon purpureus strain R40.</title>
        <authorList>
            <person name="Carey S.B."/>
            <person name="Jenkins J."/>
            <person name="Shu S."/>
            <person name="Lovell J.T."/>
            <person name="Sreedasyam A."/>
            <person name="Maumus F."/>
            <person name="Tiley G.P."/>
            <person name="Fernandez-Pozo N."/>
            <person name="Barry K."/>
            <person name="Chen C."/>
            <person name="Wang M."/>
            <person name="Lipzen A."/>
            <person name="Daum C."/>
            <person name="Saski C.A."/>
            <person name="Payton A.C."/>
            <person name="Mcbreen J.C."/>
            <person name="Conrad R.E."/>
            <person name="Kollar L.M."/>
            <person name="Olsson S."/>
            <person name="Huttunen S."/>
            <person name="Landis J.B."/>
            <person name="Wickett N.J."/>
            <person name="Johnson M.G."/>
            <person name="Rensing S.A."/>
            <person name="Grimwood J."/>
            <person name="Schmutz J."/>
            <person name="Mcdaniel S.F."/>
        </authorList>
    </citation>
    <scope>NUCLEOTIDE SEQUENCE</scope>
    <source>
        <strain evidence="1">R40</strain>
    </source>
</reference>
<dbReference type="Proteomes" id="UP000822688">
    <property type="component" value="Chromosome V"/>
</dbReference>
<dbReference type="EMBL" id="CM026426">
    <property type="protein sequence ID" value="KAG0573870.1"/>
    <property type="molecule type" value="Genomic_DNA"/>
</dbReference>
<evidence type="ECO:0000313" key="2">
    <source>
        <dbReference type="Proteomes" id="UP000822688"/>
    </source>
</evidence>
<accession>A0A8T0HS86</accession>
<comment type="caution">
    <text evidence="1">The sequence shown here is derived from an EMBL/GenBank/DDBJ whole genome shotgun (WGS) entry which is preliminary data.</text>
</comment>
<protein>
    <submittedName>
        <fullName evidence="1">Uncharacterized protein</fullName>
    </submittedName>
</protein>
<name>A0A8T0HS86_CERPU</name>